<evidence type="ECO:0000313" key="2">
    <source>
        <dbReference type="EMBL" id="QHU18222.1"/>
    </source>
</evidence>
<evidence type="ECO:0000256" key="1">
    <source>
        <dbReference type="SAM" id="MobiDB-lite"/>
    </source>
</evidence>
<feature type="region of interest" description="Disordered" evidence="1">
    <location>
        <begin position="260"/>
        <end position="280"/>
    </location>
</feature>
<feature type="compositionally biased region" description="Low complexity" evidence="1">
    <location>
        <begin position="1"/>
        <end position="19"/>
    </location>
</feature>
<dbReference type="EMBL" id="MN740926">
    <property type="protein sequence ID" value="QHU18222.1"/>
    <property type="molecule type" value="Genomic_DNA"/>
</dbReference>
<accession>A0A6C0KJM5</accession>
<sequence>MSLMSQQPQQPQQGKQLPPTVLRKDGDLEFPSITSVYDFFTPRTKKIVNWSFGFRNGGFETEIAESSGSKLLVFDSRPGAKERYDIYERIMKNHETQAGDPEWAEALTEHWILPDSTKFSPVLPYHVSGTVDISGTPTTLSAIDVKAVTQVDICKIDYDDFTTNLVYTILNAGYRPGLFYVNWPAHPDESNTTMICAGHLQTCGYRLLKAVGNFFLYLFIDDCVYDICSWEVTECNNPMFAEFHRSVSVGFHALLRAKEEADNKTPSLETEKEAEKETKE</sequence>
<protein>
    <submittedName>
        <fullName evidence="2">Uncharacterized protein</fullName>
    </submittedName>
</protein>
<proteinExistence type="predicted"/>
<organism evidence="2">
    <name type="scientific">viral metagenome</name>
    <dbReference type="NCBI Taxonomy" id="1070528"/>
    <lineage>
        <taxon>unclassified sequences</taxon>
        <taxon>metagenomes</taxon>
        <taxon>organismal metagenomes</taxon>
    </lineage>
</organism>
<reference evidence="2" key="1">
    <citation type="journal article" date="2020" name="Nature">
        <title>Giant virus diversity and host interactions through global metagenomics.</title>
        <authorList>
            <person name="Schulz F."/>
            <person name="Roux S."/>
            <person name="Paez-Espino D."/>
            <person name="Jungbluth S."/>
            <person name="Walsh D.A."/>
            <person name="Denef V.J."/>
            <person name="McMahon K.D."/>
            <person name="Konstantinidis K.T."/>
            <person name="Eloe-Fadrosh E.A."/>
            <person name="Kyrpides N.C."/>
            <person name="Woyke T."/>
        </authorList>
    </citation>
    <scope>NUCLEOTIDE SEQUENCE</scope>
    <source>
        <strain evidence="2">GVMAG-S-3300013006-138</strain>
    </source>
</reference>
<feature type="region of interest" description="Disordered" evidence="1">
    <location>
        <begin position="1"/>
        <end position="23"/>
    </location>
</feature>
<name>A0A6C0KJM5_9ZZZZ</name>
<dbReference type="AlphaFoldDB" id="A0A6C0KJM5"/>